<dbReference type="InterPro" id="IPR050708">
    <property type="entry name" value="T6SS_VgrG/RHS"/>
</dbReference>
<evidence type="ECO:0000313" key="1">
    <source>
        <dbReference type="EMBL" id="TDB42669.1"/>
    </source>
</evidence>
<dbReference type="RefSeq" id="WP_132356399.1">
    <property type="nucleotide sequence ID" value="NZ_PUJY01000099.1"/>
</dbReference>
<dbReference type="AlphaFoldDB" id="A0A4R4IR68"/>
<dbReference type="NCBIfam" id="TIGR03696">
    <property type="entry name" value="Rhs_assc_core"/>
    <property type="match status" value="1"/>
</dbReference>
<protein>
    <recommendedName>
        <fullName evidence="3">RHS repeat-associated core domain-containing protein</fullName>
    </recommendedName>
</protein>
<dbReference type="EMBL" id="PUJY01000099">
    <property type="protein sequence ID" value="TDB42669.1"/>
    <property type="molecule type" value="Genomic_DNA"/>
</dbReference>
<dbReference type="Proteomes" id="UP000295598">
    <property type="component" value="Unassembled WGS sequence"/>
</dbReference>
<comment type="caution">
    <text evidence="1">The sequence shown here is derived from an EMBL/GenBank/DDBJ whole genome shotgun (WGS) entry which is preliminary data.</text>
</comment>
<dbReference type="Gene3D" id="2.180.10.10">
    <property type="entry name" value="RHS repeat-associated core"/>
    <property type="match status" value="1"/>
</dbReference>
<evidence type="ECO:0000313" key="2">
    <source>
        <dbReference type="Proteomes" id="UP000295598"/>
    </source>
</evidence>
<organism evidence="1 2">
    <name type="scientific">Photorhabdus khanii subsp. guanajuatensis</name>
    <dbReference type="NCBI Taxonomy" id="2100166"/>
    <lineage>
        <taxon>Bacteria</taxon>
        <taxon>Pseudomonadati</taxon>
        <taxon>Pseudomonadota</taxon>
        <taxon>Gammaproteobacteria</taxon>
        <taxon>Enterobacterales</taxon>
        <taxon>Morganellaceae</taxon>
        <taxon>Photorhabdus</taxon>
    </lineage>
</organism>
<proteinExistence type="predicted"/>
<gene>
    <name evidence="1" type="ORF">C5467_23640</name>
</gene>
<dbReference type="PANTHER" id="PTHR32305:SF15">
    <property type="entry name" value="PROTEIN RHSA-RELATED"/>
    <property type="match status" value="1"/>
</dbReference>
<dbReference type="PANTHER" id="PTHR32305">
    <property type="match status" value="1"/>
</dbReference>
<name>A0A4R4IR68_9GAMM</name>
<sequence length="106" mass="11662">MANRSSGLSRYYSPETGQYLLPDPLGLAGGVNPYSYVPNPVSWIDPLGLAGCLGTKSLGNGPYKEIEKIPLPPTLAKTFSNSEYKTVVTTQDMVWCFIEFSEKKLR</sequence>
<evidence type="ECO:0008006" key="3">
    <source>
        <dbReference type="Google" id="ProtNLM"/>
    </source>
</evidence>
<dbReference type="InterPro" id="IPR022385">
    <property type="entry name" value="Rhs_assc_core"/>
</dbReference>
<reference evidence="1 2" key="1">
    <citation type="journal article" date="2019" name="Int. J. Syst. Evol. Microbiol.">
        <title>Photorhabdus khanii subsp. guanajuatensis subsp. nov., isolated from Heterorhabditis atacamensis, and Photorhabdus luminescens subsp. mexicana subsp. nov., isolated from Heterorhabditis mexicana entomopathogenic nematodes.</title>
        <authorList>
            <person name="Machado R.A.R."/>
            <person name="Bruno P."/>
            <person name="Arce C.C.M."/>
            <person name="Liechti N."/>
            <person name="Kohler A."/>
            <person name="Bernal J."/>
            <person name="Bruggmann R."/>
            <person name="Turlings T.C.J."/>
        </authorList>
    </citation>
    <scope>NUCLEOTIDE SEQUENCE [LARGE SCALE GENOMIC DNA]</scope>
    <source>
        <strain evidence="1 2">MEX20-17</strain>
    </source>
</reference>
<accession>A0A4R4IR68</accession>